<dbReference type="Pfam" id="PF00005">
    <property type="entry name" value="ABC_tran"/>
    <property type="match status" value="1"/>
</dbReference>
<dbReference type="CDD" id="cd18584">
    <property type="entry name" value="ABC_6TM_AarD_CydD"/>
    <property type="match status" value="1"/>
</dbReference>
<evidence type="ECO:0000313" key="10">
    <source>
        <dbReference type="EMBL" id="RLP79987.1"/>
    </source>
</evidence>
<dbReference type="Pfam" id="PF00664">
    <property type="entry name" value="ABC_membrane"/>
    <property type="match status" value="1"/>
</dbReference>
<feature type="transmembrane region" description="Helical" evidence="7">
    <location>
        <begin position="59"/>
        <end position="79"/>
    </location>
</feature>
<dbReference type="GO" id="GO:0140359">
    <property type="term" value="F:ABC-type transporter activity"/>
    <property type="evidence" value="ECO:0007669"/>
    <property type="project" value="InterPro"/>
</dbReference>
<dbReference type="InterPro" id="IPR003593">
    <property type="entry name" value="AAA+_ATPase"/>
</dbReference>
<keyword evidence="3" id="KW-0547">Nucleotide-binding</keyword>
<dbReference type="InterPro" id="IPR036640">
    <property type="entry name" value="ABC1_TM_sf"/>
</dbReference>
<evidence type="ECO:0000256" key="1">
    <source>
        <dbReference type="ARBA" id="ARBA00004651"/>
    </source>
</evidence>
<proteinExistence type="predicted"/>
<dbReference type="PROSITE" id="PS50893">
    <property type="entry name" value="ABC_TRANSPORTER_2"/>
    <property type="match status" value="1"/>
</dbReference>
<evidence type="ECO:0000256" key="4">
    <source>
        <dbReference type="ARBA" id="ARBA00022840"/>
    </source>
</evidence>
<evidence type="ECO:0000313" key="11">
    <source>
        <dbReference type="Proteomes" id="UP000269692"/>
    </source>
</evidence>
<organism evidence="10 11">
    <name type="scientific">Xanthobacter tagetidis</name>
    <dbReference type="NCBI Taxonomy" id="60216"/>
    <lineage>
        <taxon>Bacteria</taxon>
        <taxon>Pseudomonadati</taxon>
        <taxon>Pseudomonadota</taxon>
        <taxon>Alphaproteobacteria</taxon>
        <taxon>Hyphomicrobiales</taxon>
        <taxon>Xanthobacteraceae</taxon>
        <taxon>Xanthobacter</taxon>
    </lineage>
</organism>
<dbReference type="InterPro" id="IPR011527">
    <property type="entry name" value="ABC1_TM_dom"/>
</dbReference>
<keyword evidence="4" id="KW-0067">ATP-binding</keyword>
<feature type="transmembrane region" description="Helical" evidence="7">
    <location>
        <begin position="158"/>
        <end position="176"/>
    </location>
</feature>
<name>A0A3L7AIC7_9HYPH</name>
<keyword evidence="2 7" id="KW-0812">Transmembrane</keyword>
<dbReference type="OrthoDB" id="9806127at2"/>
<evidence type="ECO:0000256" key="5">
    <source>
        <dbReference type="ARBA" id="ARBA00022989"/>
    </source>
</evidence>
<dbReference type="GO" id="GO:0042883">
    <property type="term" value="P:cysteine transport"/>
    <property type="evidence" value="ECO:0007669"/>
    <property type="project" value="InterPro"/>
</dbReference>
<dbReference type="GO" id="GO:0016887">
    <property type="term" value="F:ATP hydrolysis activity"/>
    <property type="evidence" value="ECO:0007669"/>
    <property type="project" value="InterPro"/>
</dbReference>
<dbReference type="GO" id="GO:0005886">
    <property type="term" value="C:plasma membrane"/>
    <property type="evidence" value="ECO:0007669"/>
    <property type="project" value="UniProtKB-SubCell"/>
</dbReference>
<feature type="domain" description="ABC transmembrane type-1" evidence="9">
    <location>
        <begin position="19"/>
        <end position="307"/>
    </location>
</feature>
<dbReference type="Proteomes" id="UP000269692">
    <property type="component" value="Unassembled WGS sequence"/>
</dbReference>
<sequence length="557" mass="56661">MRRAPRIAPEAAMADLRPAAVVQAAAALLWLPQAALLAFAVGGIAAGQGAADMLMPAAAVAGFGILRALLDAAGSRLAFRMARQRLSALRANALEALARRSPLDAARPPSGLAASVVVEQAEAVVPHLARFQPARWRAAVVPLAILVAVLPVSWTAALILAAAAPLIPLFMALVGWRAKAVSAAQLVELGSLNGALLDRLRGLATLRTLGAVDAAACRLRAEAESLRRRTMAVLRIAFLSSAVLELFSALGVAMVAVYVGFSLLGVIDFGHWGQPLDLGRGLFILLLAPAFFEPLRELAAAWHERAAGEAALSALAALGAAGPQIQGSDAGAAPAPAGAPAVRLEAVRLRHAGQAEAVFDGLSLHIAAGEHVALLAPSGGGKSSLLALIAGLVAADAGGILIGGEPLTQESAARLRARMAHIAQRPHIFAGTLAGNVRLGRPEVDLAAARRALGAARLDAVAAARGAAPIGEGGHGLSGGEALRLAVARLAAAPHAGLILADEPTAHLDGATAREVADALFRLARGRTLILATHDPALAARAHRIIRLSPGLKEAAA</sequence>
<dbReference type="PANTHER" id="PTHR24221">
    <property type="entry name" value="ATP-BINDING CASSETTE SUB-FAMILY B"/>
    <property type="match status" value="1"/>
</dbReference>
<protein>
    <submittedName>
        <fullName evidence="10">Thiol reductant ABC exporter subunit CydD</fullName>
    </submittedName>
</protein>
<dbReference type="RefSeq" id="WP_121622491.1">
    <property type="nucleotide sequence ID" value="NZ_JACIIW010000002.1"/>
</dbReference>
<dbReference type="PANTHER" id="PTHR24221:SF654">
    <property type="entry name" value="ATP-BINDING CASSETTE SUB-FAMILY B MEMBER 6"/>
    <property type="match status" value="1"/>
</dbReference>
<comment type="caution">
    <text evidence="10">The sequence shown here is derived from an EMBL/GenBank/DDBJ whole genome shotgun (WGS) entry which is preliminary data.</text>
</comment>
<gene>
    <name evidence="10" type="primary">cydD</name>
    <name evidence="10" type="ORF">D9R14_06415</name>
</gene>
<evidence type="ECO:0000259" key="9">
    <source>
        <dbReference type="PROSITE" id="PS50929"/>
    </source>
</evidence>
<dbReference type="Gene3D" id="1.20.1560.10">
    <property type="entry name" value="ABC transporter type 1, transmembrane domain"/>
    <property type="match status" value="1"/>
</dbReference>
<evidence type="ECO:0000256" key="7">
    <source>
        <dbReference type="SAM" id="Phobius"/>
    </source>
</evidence>
<dbReference type="AlphaFoldDB" id="A0A3L7AIC7"/>
<evidence type="ECO:0000256" key="2">
    <source>
        <dbReference type="ARBA" id="ARBA00022692"/>
    </source>
</evidence>
<feature type="transmembrane region" description="Helical" evidence="7">
    <location>
        <begin position="136"/>
        <end position="152"/>
    </location>
</feature>
<dbReference type="SMART" id="SM00382">
    <property type="entry name" value="AAA"/>
    <property type="match status" value="1"/>
</dbReference>
<feature type="domain" description="ABC transporter" evidence="8">
    <location>
        <begin position="342"/>
        <end position="557"/>
    </location>
</feature>
<dbReference type="SUPFAM" id="SSF52540">
    <property type="entry name" value="P-loop containing nucleoside triphosphate hydrolases"/>
    <property type="match status" value="1"/>
</dbReference>
<evidence type="ECO:0000259" key="8">
    <source>
        <dbReference type="PROSITE" id="PS50893"/>
    </source>
</evidence>
<dbReference type="PROSITE" id="PS50929">
    <property type="entry name" value="ABC_TM1F"/>
    <property type="match status" value="1"/>
</dbReference>
<dbReference type="InterPro" id="IPR014216">
    <property type="entry name" value="ABC_transptr_CydD"/>
</dbReference>
<keyword evidence="6 7" id="KW-0472">Membrane</keyword>
<dbReference type="InterPro" id="IPR003439">
    <property type="entry name" value="ABC_transporter-like_ATP-bd"/>
</dbReference>
<reference evidence="10 11" key="1">
    <citation type="submission" date="2018-10" db="EMBL/GenBank/DDBJ databases">
        <title>Xanthobacter tagetidis genome sequencing and assembly.</title>
        <authorList>
            <person name="Maclea K.S."/>
            <person name="Goen A.E."/>
            <person name="Fatima S.A."/>
        </authorList>
    </citation>
    <scope>NUCLEOTIDE SEQUENCE [LARGE SCALE GENOMIC DNA]</scope>
    <source>
        <strain evidence="10 11">ATCC 700314</strain>
    </source>
</reference>
<evidence type="ECO:0000256" key="6">
    <source>
        <dbReference type="ARBA" id="ARBA00023136"/>
    </source>
</evidence>
<dbReference type="SUPFAM" id="SSF90123">
    <property type="entry name" value="ABC transporter transmembrane region"/>
    <property type="match status" value="1"/>
</dbReference>
<dbReference type="NCBIfam" id="TIGR02857">
    <property type="entry name" value="CydD"/>
    <property type="match status" value="1"/>
</dbReference>
<accession>A0A3L7AIC7</accession>
<dbReference type="GO" id="GO:0005524">
    <property type="term" value="F:ATP binding"/>
    <property type="evidence" value="ECO:0007669"/>
    <property type="project" value="UniProtKB-KW"/>
</dbReference>
<comment type="subcellular location">
    <subcellularLocation>
        <location evidence="1">Cell membrane</location>
        <topology evidence="1">Multi-pass membrane protein</topology>
    </subcellularLocation>
</comment>
<keyword evidence="5 7" id="KW-1133">Transmembrane helix</keyword>
<dbReference type="InterPro" id="IPR039421">
    <property type="entry name" value="Type_1_exporter"/>
</dbReference>
<dbReference type="Gene3D" id="3.40.50.300">
    <property type="entry name" value="P-loop containing nucleotide triphosphate hydrolases"/>
    <property type="match status" value="1"/>
</dbReference>
<dbReference type="EMBL" id="RCTF01000004">
    <property type="protein sequence ID" value="RLP79987.1"/>
    <property type="molecule type" value="Genomic_DNA"/>
</dbReference>
<keyword evidence="11" id="KW-1185">Reference proteome</keyword>
<evidence type="ECO:0000256" key="3">
    <source>
        <dbReference type="ARBA" id="ARBA00022741"/>
    </source>
</evidence>
<dbReference type="InterPro" id="IPR027417">
    <property type="entry name" value="P-loop_NTPase"/>
</dbReference>
<feature type="transmembrane region" description="Helical" evidence="7">
    <location>
        <begin position="236"/>
        <end position="258"/>
    </location>
</feature>